<sequence>MSDSSKTRNKRKQDLVVRSVPVNMKVHRKSRTSTASKSSKKTDMSVSDASSPLPSTSNASPIESNGSSSTRQRTIDQFLHASGKRTKNEIESSEQFARNEIVDSFDSSSDVEDLMREVTGIEDRNDFDKSGESDTISGSGVNSVGPNRSIKLEKLPCFQIPSWLQKYFKYEGHLKGSKNKRNTAQMTCRICSSDPNFENKSGTVQGTPFFNFKRHIKVVHPGEYAKEDPEITGDAHNKLPKVNVGISNAETFFESVDWIKPNNKDTYSMTHPVQSRFVKDMVDCVAIDSVPLDLIERPTFIKMVRNLNKNIRLFSRRTIGRRLKLFYTQEFKQKMKSVLNQLVAKSLHLILDLWTDRQKNSVIGFKAQFIDTDWKMKNTVLAFRHFTSHHTSIEIRKIFDEVLRDTYKINAEKVGFVVGDNASNVKAAFDCVASVPNSVIETMDYEEKQDIDNTSQEAYEILQRELNAWTNMSLTKLPCYCHMLQLIIKDALGANSVISALIKDVKKVKNYFHSSPYWYNQFKSLAGKGLVNQADTRWNTVSFVFDRLKEPRVRDALDTILGRTRATSNPCKVSFSTGDYLKMEMVSNLLTPIQDLTNYLQADGVTSSLVIPGISGAYKAIQDMAVGTDTDVHDFQGKLLRCLQERFSSNYVPILTSDQSRLNRITRNEVYTNKNLVLATMLDPRFKTAPFKDTADEFNCGKTSSLGAVKILEDQLHRHKQKIKNFADQFNAPSKGPD</sequence>
<dbReference type="OrthoDB" id="1607513at2759"/>
<evidence type="ECO:0000313" key="8">
    <source>
        <dbReference type="Proteomes" id="UP000708208"/>
    </source>
</evidence>
<evidence type="ECO:0000313" key="7">
    <source>
        <dbReference type="EMBL" id="CAG7723412.1"/>
    </source>
</evidence>
<name>A0A8J2JMU0_9HEXA</name>
<dbReference type="EMBL" id="CAJVCH010098920">
    <property type="protein sequence ID" value="CAG7723412.1"/>
    <property type="molecule type" value="Genomic_DNA"/>
</dbReference>
<comment type="subcellular location">
    <subcellularLocation>
        <location evidence="1">Nucleus</location>
    </subcellularLocation>
</comment>
<reference evidence="7" key="1">
    <citation type="submission" date="2021-06" db="EMBL/GenBank/DDBJ databases">
        <authorList>
            <person name="Hodson N. C."/>
            <person name="Mongue J. A."/>
            <person name="Jaron S. K."/>
        </authorList>
    </citation>
    <scope>NUCLEOTIDE SEQUENCE</scope>
</reference>
<evidence type="ECO:0000256" key="4">
    <source>
        <dbReference type="ARBA" id="ARBA00022833"/>
    </source>
</evidence>
<evidence type="ECO:0000256" key="5">
    <source>
        <dbReference type="ARBA" id="ARBA00023242"/>
    </source>
</evidence>
<dbReference type="InterPro" id="IPR052035">
    <property type="entry name" value="ZnF_BED_domain_contain"/>
</dbReference>
<comment type="caution">
    <text evidence="7">The sequence shown here is derived from an EMBL/GenBank/DDBJ whole genome shotgun (WGS) entry which is preliminary data.</text>
</comment>
<dbReference type="PANTHER" id="PTHR46481:SF10">
    <property type="entry name" value="ZINC FINGER BED DOMAIN-CONTAINING PROTEIN 39"/>
    <property type="match status" value="1"/>
</dbReference>
<keyword evidence="3" id="KW-0863">Zinc-finger</keyword>
<dbReference type="GO" id="GO:0005634">
    <property type="term" value="C:nucleus"/>
    <property type="evidence" value="ECO:0007669"/>
    <property type="project" value="UniProtKB-SubCell"/>
</dbReference>
<feature type="region of interest" description="Disordered" evidence="6">
    <location>
        <begin position="1"/>
        <end position="73"/>
    </location>
</feature>
<accession>A0A8J2JMU0</accession>
<keyword evidence="2" id="KW-0479">Metal-binding</keyword>
<dbReference type="GO" id="GO:0008270">
    <property type="term" value="F:zinc ion binding"/>
    <property type="evidence" value="ECO:0007669"/>
    <property type="project" value="UniProtKB-KW"/>
</dbReference>
<dbReference type="PANTHER" id="PTHR46481">
    <property type="entry name" value="ZINC FINGER BED DOMAIN-CONTAINING PROTEIN 4"/>
    <property type="match status" value="1"/>
</dbReference>
<feature type="non-terminal residue" evidence="7">
    <location>
        <position position="1"/>
    </location>
</feature>
<evidence type="ECO:0000256" key="1">
    <source>
        <dbReference type="ARBA" id="ARBA00004123"/>
    </source>
</evidence>
<dbReference type="Proteomes" id="UP000708208">
    <property type="component" value="Unassembled WGS sequence"/>
</dbReference>
<keyword evidence="5" id="KW-0539">Nucleus</keyword>
<keyword evidence="8" id="KW-1185">Reference proteome</keyword>
<feature type="compositionally biased region" description="Polar residues" evidence="6">
    <location>
        <begin position="44"/>
        <end position="72"/>
    </location>
</feature>
<evidence type="ECO:0000256" key="2">
    <source>
        <dbReference type="ARBA" id="ARBA00022723"/>
    </source>
</evidence>
<protein>
    <submittedName>
        <fullName evidence="7">Uncharacterized protein</fullName>
    </submittedName>
</protein>
<dbReference type="AlphaFoldDB" id="A0A8J2JMU0"/>
<organism evidence="7 8">
    <name type="scientific">Allacma fusca</name>
    <dbReference type="NCBI Taxonomy" id="39272"/>
    <lineage>
        <taxon>Eukaryota</taxon>
        <taxon>Metazoa</taxon>
        <taxon>Ecdysozoa</taxon>
        <taxon>Arthropoda</taxon>
        <taxon>Hexapoda</taxon>
        <taxon>Collembola</taxon>
        <taxon>Symphypleona</taxon>
        <taxon>Sminthuridae</taxon>
        <taxon>Allacma</taxon>
    </lineage>
</organism>
<proteinExistence type="predicted"/>
<evidence type="ECO:0000256" key="3">
    <source>
        <dbReference type="ARBA" id="ARBA00022771"/>
    </source>
</evidence>
<gene>
    <name evidence="7" type="ORF">AFUS01_LOCUS12502</name>
</gene>
<evidence type="ECO:0000256" key="6">
    <source>
        <dbReference type="SAM" id="MobiDB-lite"/>
    </source>
</evidence>
<keyword evidence="4" id="KW-0862">Zinc</keyword>